<accession>A0ABW8BC91</accession>
<proteinExistence type="predicted"/>
<comment type="caution">
    <text evidence="1">The sequence shown here is derived from an EMBL/GenBank/DDBJ whole genome shotgun (WGS) entry which is preliminary data.</text>
</comment>
<dbReference type="RefSeq" id="WP_233645903.1">
    <property type="nucleotide sequence ID" value="NZ_JBITPR010000043.1"/>
</dbReference>
<dbReference type="EMBL" id="JBITPR010000043">
    <property type="protein sequence ID" value="MFI7872627.1"/>
    <property type="molecule type" value="Genomic_DNA"/>
</dbReference>
<dbReference type="Proteomes" id="UP001614264">
    <property type="component" value="Unassembled WGS sequence"/>
</dbReference>
<organism evidence="1 2">
    <name type="scientific">Streptomyces salinarius</name>
    <dbReference type="NCBI Taxonomy" id="2762598"/>
    <lineage>
        <taxon>Bacteria</taxon>
        <taxon>Bacillati</taxon>
        <taxon>Actinomycetota</taxon>
        <taxon>Actinomycetes</taxon>
        <taxon>Kitasatosporales</taxon>
        <taxon>Streptomycetaceae</taxon>
        <taxon>Streptomyces</taxon>
    </lineage>
</organism>
<sequence length="101" mass="11247">MLSRNGAVSAALDFLQKEAYPDRAESVVMLPELGIDYPYGWAVRFDFKEHIETGDRAQAPFTSVVIVPHDGSDPHFPPTNLPVEKYMGLRVSGDWPSQKGQ</sequence>
<gene>
    <name evidence="1" type="ORF">AB4829_18760</name>
</gene>
<keyword evidence="2" id="KW-1185">Reference proteome</keyword>
<name>A0ABW8BC91_9ACTN</name>
<reference evidence="1 2" key="1">
    <citation type="submission" date="2024-07" db="EMBL/GenBank/DDBJ databases">
        <title>Whole genome sequencing of Prodigiosin pigment-producing Streptomyces salinarius isolated from rhizosphere soil of Arachis hypogaea.</title>
        <authorList>
            <person name="Vidhya A."/>
            <person name="Ramya S."/>
        </authorList>
    </citation>
    <scope>NUCLEOTIDE SEQUENCE [LARGE SCALE GENOMIC DNA]</scope>
    <source>
        <strain evidence="1 2">VRMG2420</strain>
    </source>
</reference>
<evidence type="ECO:0000313" key="1">
    <source>
        <dbReference type="EMBL" id="MFI7872627.1"/>
    </source>
</evidence>
<protein>
    <submittedName>
        <fullName evidence="1">YrhB family protein</fullName>
    </submittedName>
</protein>
<evidence type="ECO:0000313" key="2">
    <source>
        <dbReference type="Proteomes" id="UP001614264"/>
    </source>
</evidence>